<reference evidence="1 2" key="1">
    <citation type="journal article" date="2011" name="Science">
        <title>The ecoresponsive genome of Daphnia pulex.</title>
        <authorList>
            <person name="Colbourne J.K."/>
            <person name="Pfrender M.E."/>
            <person name="Gilbert D."/>
            <person name="Thomas W.K."/>
            <person name="Tucker A."/>
            <person name="Oakley T.H."/>
            <person name="Tokishita S."/>
            <person name="Aerts A."/>
            <person name="Arnold G.J."/>
            <person name="Basu M.K."/>
            <person name="Bauer D.J."/>
            <person name="Caceres C.E."/>
            <person name="Carmel L."/>
            <person name="Casola C."/>
            <person name="Choi J.H."/>
            <person name="Detter J.C."/>
            <person name="Dong Q."/>
            <person name="Dusheyko S."/>
            <person name="Eads B.D."/>
            <person name="Frohlich T."/>
            <person name="Geiler-Samerotte K.A."/>
            <person name="Gerlach D."/>
            <person name="Hatcher P."/>
            <person name="Jogdeo S."/>
            <person name="Krijgsveld J."/>
            <person name="Kriventseva E.V."/>
            <person name="Kultz D."/>
            <person name="Laforsch C."/>
            <person name="Lindquist E."/>
            <person name="Lopez J."/>
            <person name="Manak J.R."/>
            <person name="Muller J."/>
            <person name="Pangilinan J."/>
            <person name="Patwardhan R.P."/>
            <person name="Pitluck S."/>
            <person name="Pritham E.J."/>
            <person name="Rechtsteiner A."/>
            <person name="Rho M."/>
            <person name="Rogozin I.B."/>
            <person name="Sakarya O."/>
            <person name="Salamov A."/>
            <person name="Schaack S."/>
            <person name="Shapiro H."/>
            <person name="Shiga Y."/>
            <person name="Skalitzky C."/>
            <person name="Smith Z."/>
            <person name="Souvorov A."/>
            <person name="Sung W."/>
            <person name="Tang Z."/>
            <person name="Tsuchiya D."/>
            <person name="Tu H."/>
            <person name="Vos H."/>
            <person name="Wang M."/>
            <person name="Wolf Y.I."/>
            <person name="Yamagata H."/>
            <person name="Yamada T."/>
            <person name="Ye Y."/>
            <person name="Shaw J.R."/>
            <person name="Andrews J."/>
            <person name="Crease T.J."/>
            <person name="Tang H."/>
            <person name="Lucas S.M."/>
            <person name="Robertson H.M."/>
            <person name="Bork P."/>
            <person name="Koonin E.V."/>
            <person name="Zdobnov E.M."/>
            <person name="Grigoriev I.V."/>
            <person name="Lynch M."/>
            <person name="Boore J.L."/>
        </authorList>
    </citation>
    <scope>NUCLEOTIDE SEQUENCE [LARGE SCALE GENOMIC DNA]</scope>
</reference>
<dbReference type="HOGENOM" id="CLU_1422802_0_0_1"/>
<accession>E9HJ23</accession>
<organism evidence="1 2">
    <name type="scientific">Daphnia pulex</name>
    <name type="common">Water flea</name>
    <dbReference type="NCBI Taxonomy" id="6669"/>
    <lineage>
        <taxon>Eukaryota</taxon>
        <taxon>Metazoa</taxon>
        <taxon>Ecdysozoa</taxon>
        <taxon>Arthropoda</taxon>
        <taxon>Crustacea</taxon>
        <taxon>Branchiopoda</taxon>
        <taxon>Diplostraca</taxon>
        <taxon>Cladocera</taxon>
        <taxon>Anomopoda</taxon>
        <taxon>Daphniidae</taxon>
        <taxon>Daphnia</taxon>
    </lineage>
</organism>
<sequence length="191" mass="21760">MHHIHWDKVLRILKRFHPELPISARTSVQTDRNIVQLFAVQPVRRATNHQTLTQYVGFNDLKLNKSSTSQFTVIVGFIPLFPDSRPFEIGVYHGNSKAENSNTLLSLDQFRTEVVLWFDSGFEFHGENVKVEIAALICDAPARATVTGTKSHSFDFHLCSKCTGSGVNKTRLEQSDELHRRRCSRRKLGVL</sequence>
<dbReference type="PANTHER" id="PTHR33053:SF9">
    <property type="entry name" value="AGAP000105-PA"/>
    <property type="match status" value="1"/>
</dbReference>
<evidence type="ECO:0000313" key="2">
    <source>
        <dbReference type="Proteomes" id="UP000000305"/>
    </source>
</evidence>
<evidence type="ECO:0000313" key="1">
    <source>
        <dbReference type="EMBL" id="EFX68270.1"/>
    </source>
</evidence>
<dbReference type="AlphaFoldDB" id="E9HJ23"/>
<dbReference type="PhylomeDB" id="E9HJ23"/>
<gene>
    <name evidence="1" type="ORF">DAPPUDRAFT_330264</name>
</gene>
<keyword evidence="2" id="KW-1185">Reference proteome</keyword>
<dbReference type="InParanoid" id="E9HJ23"/>
<dbReference type="Proteomes" id="UP000000305">
    <property type="component" value="Unassembled WGS sequence"/>
</dbReference>
<dbReference type="KEGG" id="dpx:DAPPUDRAFT_330264"/>
<dbReference type="OrthoDB" id="6622109at2759"/>
<dbReference type="PANTHER" id="PTHR33053">
    <property type="entry name" value="PROTEIN, PUTATIVE-RELATED"/>
    <property type="match status" value="1"/>
</dbReference>
<name>E9HJ23_DAPPU</name>
<protein>
    <submittedName>
        <fullName evidence="1">Uncharacterized protein</fullName>
    </submittedName>
</protein>
<proteinExistence type="predicted"/>
<dbReference type="EMBL" id="GL732659">
    <property type="protein sequence ID" value="EFX68270.1"/>
    <property type="molecule type" value="Genomic_DNA"/>
</dbReference>